<gene>
    <name evidence="5" type="ORF">SAMN02983011_01901</name>
</gene>
<evidence type="ECO:0000256" key="2">
    <source>
        <dbReference type="ARBA" id="ARBA00022741"/>
    </source>
</evidence>
<dbReference type="Proteomes" id="UP000181860">
    <property type="component" value="Unassembled WGS sequence"/>
</dbReference>
<reference evidence="5 6" key="1">
    <citation type="submission" date="2016-10" db="EMBL/GenBank/DDBJ databases">
        <authorList>
            <person name="Varghese N."/>
            <person name="Submissions S."/>
        </authorList>
    </citation>
    <scope>NUCLEOTIDE SEQUENCE [LARGE SCALE GENOMIC DNA]</scope>
    <source>
        <strain evidence="5 6">ATCC 43761</strain>
    </source>
</reference>
<keyword evidence="4" id="KW-0067">ATP-binding</keyword>
<proteinExistence type="predicted"/>
<keyword evidence="1" id="KW-0808">Transferase</keyword>
<keyword evidence="6" id="KW-1185">Reference proteome</keyword>
<dbReference type="Gene3D" id="3.30.420.40">
    <property type="match status" value="1"/>
</dbReference>
<keyword evidence="3" id="KW-0418">Kinase</keyword>
<dbReference type="InterPro" id="IPR000890">
    <property type="entry name" value="Aliphatic_acid_kin_short-chain"/>
</dbReference>
<organism evidence="5 6">
    <name type="scientific">Lactobacillus kefiranofaciens</name>
    <dbReference type="NCBI Taxonomy" id="267818"/>
    <lineage>
        <taxon>Bacteria</taxon>
        <taxon>Bacillati</taxon>
        <taxon>Bacillota</taxon>
        <taxon>Bacilli</taxon>
        <taxon>Lactobacillales</taxon>
        <taxon>Lactobacillaceae</taxon>
        <taxon>Lactobacillus</taxon>
    </lineage>
</organism>
<name>A0ABY0MDJ6_9LACO</name>
<comment type="caution">
    <text evidence="5">The sequence shown here is derived from an EMBL/GenBank/DDBJ whole genome shotgun (WGS) entry which is preliminary data.</text>
</comment>
<evidence type="ECO:0000256" key="3">
    <source>
        <dbReference type="ARBA" id="ARBA00022777"/>
    </source>
</evidence>
<evidence type="ECO:0000313" key="6">
    <source>
        <dbReference type="Proteomes" id="UP000181860"/>
    </source>
</evidence>
<accession>A0ABY0MDJ6</accession>
<evidence type="ECO:0000256" key="1">
    <source>
        <dbReference type="ARBA" id="ARBA00022679"/>
    </source>
</evidence>
<sequence>MDAFKYMGVKPDYEANEHNGQYVITKPDSTMKFLVVPTNEELMIAREVVRLTKCSALAKEN</sequence>
<dbReference type="Pfam" id="PF00871">
    <property type="entry name" value="Acetate_kinase"/>
    <property type="match status" value="1"/>
</dbReference>
<dbReference type="EMBL" id="FMXC01000027">
    <property type="protein sequence ID" value="SDA64516.1"/>
    <property type="molecule type" value="Genomic_DNA"/>
</dbReference>
<dbReference type="InterPro" id="IPR043129">
    <property type="entry name" value="ATPase_NBD"/>
</dbReference>
<dbReference type="SUPFAM" id="SSF53067">
    <property type="entry name" value="Actin-like ATPase domain"/>
    <property type="match status" value="1"/>
</dbReference>
<protein>
    <submittedName>
        <fullName evidence="5">Acetokinase family protein</fullName>
    </submittedName>
</protein>
<evidence type="ECO:0000256" key="4">
    <source>
        <dbReference type="ARBA" id="ARBA00022840"/>
    </source>
</evidence>
<evidence type="ECO:0000313" key="5">
    <source>
        <dbReference type="EMBL" id="SDA64516.1"/>
    </source>
</evidence>
<keyword evidence="2" id="KW-0547">Nucleotide-binding</keyword>